<name>A0ABV8ITF5_9ACTN</name>
<accession>A0ABV8ITF5</accession>
<keyword evidence="3" id="KW-0949">S-adenosyl-L-methionine</keyword>
<evidence type="ECO:0000256" key="6">
    <source>
        <dbReference type="ARBA" id="ARBA00023014"/>
    </source>
</evidence>
<dbReference type="SUPFAM" id="SSF102114">
    <property type="entry name" value="Radical SAM enzymes"/>
    <property type="match status" value="1"/>
</dbReference>
<evidence type="ECO:0000313" key="9">
    <source>
        <dbReference type="Proteomes" id="UP001595867"/>
    </source>
</evidence>
<dbReference type="Pfam" id="PF04055">
    <property type="entry name" value="Radical_SAM"/>
    <property type="match status" value="1"/>
</dbReference>
<evidence type="ECO:0000256" key="1">
    <source>
        <dbReference type="ARBA" id="ARBA00001966"/>
    </source>
</evidence>
<dbReference type="PIRSF" id="PIRSF037420">
    <property type="entry name" value="PQQ_syn_pqqE"/>
    <property type="match status" value="1"/>
</dbReference>
<dbReference type="Pfam" id="PF13186">
    <property type="entry name" value="SPASM"/>
    <property type="match status" value="1"/>
</dbReference>
<dbReference type="PROSITE" id="PS51918">
    <property type="entry name" value="RADICAL_SAM"/>
    <property type="match status" value="1"/>
</dbReference>
<keyword evidence="9" id="KW-1185">Reference proteome</keyword>
<dbReference type="Gene3D" id="3.20.20.70">
    <property type="entry name" value="Aldolase class I"/>
    <property type="match status" value="1"/>
</dbReference>
<keyword evidence="2" id="KW-0004">4Fe-4S</keyword>
<keyword evidence="4" id="KW-0479">Metal-binding</keyword>
<dbReference type="InterPro" id="IPR007197">
    <property type="entry name" value="rSAM"/>
</dbReference>
<keyword evidence="6" id="KW-0411">Iron-sulfur</keyword>
<evidence type="ECO:0000256" key="5">
    <source>
        <dbReference type="ARBA" id="ARBA00023004"/>
    </source>
</evidence>
<keyword evidence="5" id="KW-0408">Iron</keyword>
<organism evidence="8 9">
    <name type="scientific">Actinoplanes subglobosus</name>
    <dbReference type="NCBI Taxonomy" id="1547892"/>
    <lineage>
        <taxon>Bacteria</taxon>
        <taxon>Bacillati</taxon>
        <taxon>Actinomycetota</taxon>
        <taxon>Actinomycetes</taxon>
        <taxon>Micromonosporales</taxon>
        <taxon>Micromonosporaceae</taxon>
        <taxon>Actinoplanes</taxon>
    </lineage>
</organism>
<reference evidence="9" key="1">
    <citation type="journal article" date="2019" name="Int. J. Syst. Evol. Microbiol.">
        <title>The Global Catalogue of Microorganisms (GCM) 10K type strain sequencing project: providing services to taxonomists for standard genome sequencing and annotation.</title>
        <authorList>
            <consortium name="The Broad Institute Genomics Platform"/>
            <consortium name="The Broad Institute Genome Sequencing Center for Infectious Disease"/>
            <person name="Wu L."/>
            <person name="Ma J."/>
        </authorList>
    </citation>
    <scope>NUCLEOTIDE SEQUENCE [LARGE SCALE GENOMIC DNA]</scope>
    <source>
        <strain evidence="9">TBRC 5832</strain>
    </source>
</reference>
<evidence type="ECO:0000256" key="2">
    <source>
        <dbReference type="ARBA" id="ARBA00022485"/>
    </source>
</evidence>
<evidence type="ECO:0000259" key="7">
    <source>
        <dbReference type="PROSITE" id="PS51918"/>
    </source>
</evidence>
<dbReference type="Proteomes" id="UP001595867">
    <property type="component" value="Unassembled WGS sequence"/>
</dbReference>
<dbReference type="PANTHER" id="PTHR11228:SF7">
    <property type="entry name" value="PQQA PEPTIDE CYCLASE"/>
    <property type="match status" value="1"/>
</dbReference>
<comment type="cofactor">
    <cofactor evidence="1">
        <name>[4Fe-4S] cluster</name>
        <dbReference type="ChEBI" id="CHEBI:49883"/>
    </cofactor>
</comment>
<dbReference type="SFLD" id="SFLDG01067">
    <property type="entry name" value="SPASM/twitch_domain_containing"/>
    <property type="match status" value="1"/>
</dbReference>
<dbReference type="RefSeq" id="WP_378067206.1">
    <property type="nucleotide sequence ID" value="NZ_JBHSBL010000015.1"/>
</dbReference>
<dbReference type="InterPro" id="IPR013785">
    <property type="entry name" value="Aldolase_TIM"/>
</dbReference>
<dbReference type="EMBL" id="JBHSBL010000015">
    <property type="protein sequence ID" value="MFC4066235.1"/>
    <property type="molecule type" value="Genomic_DNA"/>
</dbReference>
<dbReference type="PANTHER" id="PTHR11228">
    <property type="entry name" value="RADICAL SAM DOMAIN PROTEIN"/>
    <property type="match status" value="1"/>
</dbReference>
<dbReference type="InterPro" id="IPR023885">
    <property type="entry name" value="4Fe4S-binding_SPASM_dom"/>
</dbReference>
<evidence type="ECO:0000256" key="3">
    <source>
        <dbReference type="ARBA" id="ARBA00022691"/>
    </source>
</evidence>
<comment type="caution">
    <text evidence="8">The sequence shown here is derived from an EMBL/GenBank/DDBJ whole genome shotgun (WGS) entry which is preliminary data.</text>
</comment>
<evidence type="ECO:0000256" key="4">
    <source>
        <dbReference type="ARBA" id="ARBA00022723"/>
    </source>
</evidence>
<proteinExistence type="predicted"/>
<dbReference type="InterPro" id="IPR017200">
    <property type="entry name" value="PqqE-like"/>
</dbReference>
<feature type="domain" description="Radical SAM core" evidence="7">
    <location>
        <begin position="40"/>
        <end position="267"/>
    </location>
</feature>
<dbReference type="InterPro" id="IPR050377">
    <property type="entry name" value="Radical_SAM_PqqE_MftC-like"/>
</dbReference>
<gene>
    <name evidence="8" type="ORF">ACFO0C_14970</name>
</gene>
<sequence>MTTESTLTGTCGSGCGCGVSACGPLAAIRKPAAMQGAITRPDLAIREVRIAVSYQCNLRCMHCYVPEEHREQYAKYYPDALSTDELVSVVTTMAGNFGTKRISITGGEALMTPVWPRTERVMQAALESGLKVRLITGGAAQTPISTVLAAARRSDDLTFQVSLDGTDDAMVSKFRGRPYAYQRAVETIGTIAASGSPVFVRYTITEENYDQTVGCYDMVSELGAAAFVVKPVFSLGEAARNANTVHIDESTVRDLQLRLVEHSRGRRTKLKLPQPCYVGADELPHDANVEIMYCGCGRNVAYLAPNGDVYPCTYIVGMQDMSEHRLGNLRDPGFDLAAAWQAEDTYSTFRNAPKECHCTANELAKGDEQLVCRP</sequence>
<dbReference type="CDD" id="cd01335">
    <property type="entry name" value="Radical_SAM"/>
    <property type="match status" value="1"/>
</dbReference>
<dbReference type="InterPro" id="IPR058240">
    <property type="entry name" value="rSAM_sf"/>
</dbReference>
<dbReference type="SFLD" id="SFLDS00029">
    <property type="entry name" value="Radical_SAM"/>
    <property type="match status" value="1"/>
</dbReference>
<protein>
    <submittedName>
        <fullName evidence="8">Radical SAM protein</fullName>
    </submittedName>
</protein>
<evidence type="ECO:0000313" key="8">
    <source>
        <dbReference type="EMBL" id="MFC4066235.1"/>
    </source>
</evidence>